<gene>
    <name evidence="1" type="ORF">M8C21_014085</name>
</gene>
<dbReference type="GO" id="GO:0005886">
    <property type="term" value="C:plasma membrane"/>
    <property type="evidence" value="ECO:0007669"/>
    <property type="project" value="TreeGrafter"/>
</dbReference>
<dbReference type="Gene3D" id="3.30.200.20">
    <property type="entry name" value="Phosphorylase Kinase, domain 1"/>
    <property type="match status" value="1"/>
</dbReference>
<protein>
    <submittedName>
        <fullName evidence="1">Uncharacterized protein</fullName>
    </submittedName>
</protein>
<dbReference type="SUPFAM" id="SSF56112">
    <property type="entry name" value="Protein kinase-like (PK-like)"/>
    <property type="match status" value="1"/>
</dbReference>
<dbReference type="PANTHER" id="PTHR27003:SF383">
    <property type="entry name" value="TYROSINE-PROTEIN KINASE, NON-RECEPTOR JAK_TYK2-RELATED"/>
    <property type="match status" value="1"/>
</dbReference>
<organism evidence="1 2">
    <name type="scientific">Ambrosia artemisiifolia</name>
    <name type="common">Common ragweed</name>
    <dbReference type="NCBI Taxonomy" id="4212"/>
    <lineage>
        <taxon>Eukaryota</taxon>
        <taxon>Viridiplantae</taxon>
        <taxon>Streptophyta</taxon>
        <taxon>Embryophyta</taxon>
        <taxon>Tracheophyta</taxon>
        <taxon>Spermatophyta</taxon>
        <taxon>Magnoliopsida</taxon>
        <taxon>eudicotyledons</taxon>
        <taxon>Gunneridae</taxon>
        <taxon>Pentapetalae</taxon>
        <taxon>asterids</taxon>
        <taxon>campanulids</taxon>
        <taxon>Asterales</taxon>
        <taxon>Asteraceae</taxon>
        <taxon>Asteroideae</taxon>
        <taxon>Heliantheae alliance</taxon>
        <taxon>Heliantheae</taxon>
        <taxon>Ambrosia</taxon>
    </lineage>
</organism>
<reference evidence="1" key="1">
    <citation type="submission" date="2022-06" db="EMBL/GenBank/DDBJ databases">
        <title>Uncovering the hologenomic basis of an extraordinary plant invasion.</title>
        <authorList>
            <person name="Bieker V.C."/>
            <person name="Martin M.D."/>
            <person name="Gilbert T."/>
            <person name="Hodgins K."/>
            <person name="Battlay P."/>
            <person name="Petersen B."/>
            <person name="Wilson J."/>
        </authorList>
    </citation>
    <scope>NUCLEOTIDE SEQUENCE</scope>
    <source>
        <strain evidence="1">AA19_3_7</strain>
        <tissue evidence="1">Leaf</tissue>
    </source>
</reference>
<dbReference type="InterPro" id="IPR011009">
    <property type="entry name" value="Kinase-like_dom_sf"/>
</dbReference>
<comment type="caution">
    <text evidence="1">The sequence shown here is derived from an EMBL/GenBank/DDBJ whole genome shotgun (WGS) entry which is preliminary data.</text>
</comment>
<dbReference type="InterPro" id="IPR045272">
    <property type="entry name" value="ANXUR1/2-like"/>
</dbReference>
<dbReference type="GO" id="GO:0009506">
    <property type="term" value="C:plasmodesma"/>
    <property type="evidence" value="ECO:0007669"/>
    <property type="project" value="TreeGrafter"/>
</dbReference>
<dbReference type="AlphaFoldDB" id="A0AAD5CGN2"/>
<dbReference type="GO" id="GO:0004714">
    <property type="term" value="F:transmembrane receptor protein tyrosine kinase activity"/>
    <property type="evidence" value="ECO:0007669"/>
    <property type="project" value="InterPro"/>
</dbReference>
<evidence type="ECO:0000313" key="1">
    <source>
        <dbReference type="EMBL" id="KAI7741149.1"/>
    </source>
</evidence>
<evidence type="ECO:0000313" key="2">
    <source>
        <dbReference type="Proteomes" id="UP001206925"/>
    </source>
</evidence>
<sequence>MLLRNMASTPLITKFAHLQIPLEDVIKATNNFHRDTIIGRGGFGPAYKGQLHRSGNLIKIAALRRAFVPNDDNRFLAPLAIHHYEKKTLKDIILPDVWKQIMSPESLNKYSKLAYSCLKEQRTHRPDTNNIVDDLEKALELQLSFENL</sequence>
<dbReference type="EMBL" id="JAMZMK010008257">
    <property type="protein sequence ID" value="KAI7741149.1"/>
    <property type="molecule type" value="Genomic_DNA"/>
</dbReference>
<keyword evidence="2" id="KW-1185">Reference proteome</keyword>
<feature type="non-terminal residue" evidence="1">
    <location>
        <position position="1"/>
    </location>
</feature>
<accession>A0AAD5CGN2</accession>
<dbReference type="Proteomes" id="UP001206925">
    <property type="component" value="Unassembled WGS sequence"/>
</dbReference>
<name>A0AAD5CGN2_AMBAR</name>
<dbReference type="PANTHER" id="PTHR27003">
    <property type="entry name" value="OS07G0166700 PROTEIN"/>
    <property type="match status" value="1"/>
</dbReference>
<proteinExistence type="predicted"/>